<protein>
    <recommendedName>
        <fullName evidence="3">DUF4238 domain-containing protein</fullName>
    </recommendedName>
</protein>
<evidence type="ECO:0000313" key="1">
    <source>
        <dbReference type="EMBL" id="GFO67796.1"/>
    </source>
</evidence>
<dbReference type="RefSeq" id="WP_183360315.1">
    <property type="nucleotide sequence ID" value="NZ_BLXZ01000002.1"/>
</dbReference>
<gene>
    <name evidence="1" type="ORF">GMLC_13750</name>
</gene>
<reference evidence="2" key="1">
    <citation type="submission" date="2020-06" db="EMBL/GenBank/DDBJ databases">
        <title>Draft genomic sequecing of Geomonas sp. Red745.</title>
        <authorList>
            <person name="Itoh H."/>
            <person name="Xu Z.X."/>
            <person name="Ushijima N."/>
            <person name="Masuda Y."/>
            <person name="Shiratori Y."/>
            <person name="Senoo K."/>
        </authorList>
    </citation>
    <scope>NUCLEOTIDE SEQUENCE [LARGE SCALE GENOMIC DNA]</scope>
    <source>
        <strain evidence="2">Red745</strain>
    </source>
</reference>
<evidence type="ECO:0008006" key="3">
    <source>
        <dbReference type="Google" id="ProtNLM"/>
    </source>
</evidence>
<sequence length="411" mass="48910">MPDYRRNHYVPQWYQKRFLSKGQRFFYLDMRPDTVVTPTGHRYPRNSLHQWGPNLCFYLDDLYTTRFGTLESTEIEEKFFGKIDNAGRSAVEYFSSYNHDSVSYEALRTMLPYMSVQKLRTPKGLQYLSEIVRLNDKNQVLFALQEWQQMHCALWMECVWAVADASSSPTKFIVTDHPVTVYNKDCFPLSKWCKGCHDPAIWLTATHTLFPLDSNKILILTNLSWVRNPYGNPVLKRPNPQLFRPAVFNYTQIQVGRQLAEQEVIEINYVLKKRAWRYIAAADKEWLYPERRLRTQHWDRLGGGYLFMPDPREVSFSSEILFGYDDKRVQAFDAYGRRPWQQDYDKKEDHDREWETAEAFKGEFARLFGRKHRGRSNRFGDFYRGCGEDSPTMFESYLKAEHRHQKRRKKG</sequence>
<name>A0A6V8N5I3_9BACT</name>
<accession>A0A6V8N5I3</accession>
<dbReference type="EMBL" id="BLXZ01000002">
    <property type="protein sequence ID" value="GFO67796.1"/>
    <property type="molecule type" value="Genomic_DNA"/>
</dbReference>
<organism evidence="1 2">
    <name type="scientific">Geomonas limicola</name>
    <dbReference type="NCBI Taxonomy" id="2740186"/>
    <lineage>
        <taxon>Bacteria</taxon>
        <taxon>Pseudomonadati</taxon>
        <taxon>Thermodesulfobacteriota</taxon>
        <taxon>Desulfuromonadia</taxon>
        <taxon>Geobacterales</taxon>
        <taxon>Geobacteraceae</taxon>
        <taxon>Geomonas</taxon>
    </lineage>
</organism>
<evidence type="ECO:0000313" key="2">
    <source>
        <dbReference type="Proteomes" id="UP000587586"/>
    </source>
</evidence>
<keyword evidence="2" id="KW-1185">Reference proteome</keyword>
<comment type="caution">
    <text evidence="1">The sequence shown here is derived from an EMBL/GenBank/DDBJ whole genome shotgun (WGS) entry which is preliminary data.</text>
</comment>
<proteinExistence type="predicted"/>
<dbReference type="AlphaFoldDB" id="A0A6V8N5I3"/>
<dbReference type="Proteomes" id="UP000587586">
    <property type="component" value="Unassembled WGS sequence"/>
</dbReference>